<proteinExistence type="predicted"/>
<keyword evidence="2" id="KW-1185">Reference proteome</keyword>
<evidence type="ECO:0000313" key="1">
    <source>
        <dbReference type="EMBL" id="UUY45987.1"/>
    </source>
</evidence>
<organism evidence="1 2">
    <name type="scientific">Streptomyces yangpuensis</name>
    <dbReference type="NCBI Taxonomy" id="1648182"/>
    <lineage>
        <taxon>Bacteria</taxon>
        <taxon>Bacillati</taxon>
        <taxon>Actinomycetota</taxon>
        <taxon>Actinomycetes</taxon>
        <taxon>Kitasatosporales</taxon>
        <taxon>Streptomycetaceae</taxon>
        <taxon>Streptomyces</taxon>
    </lineage>
</organism>
<evidence type="ECO:0000313" key="2">
    <source>
        <dbReference type="Proteomes" id="UP001057738"/>
    </source>
</evidence>
<sequence length="252" mass="28385">MSSDARSREYVARQTAAGRTKKEIIRLLKRAIAREIFRYLPTPVTVPDVSDLRPARQAKNITLTSVAEHFGVWPAVISCIERGTRRDDDLANSYRDWLTAAWPRRPNNSSIPRPEVMDDEAMFVRTESLPRTPQQHMTVRVHTPIGTAVVLWRGDPREADGRHLIEWAVDEDIHWGQNTRPAAAAEPELRQEGDRVIMSGRLHLTDDGAAYLQMGHWPVLFDLASPIPSGLDGSWVQISVGSESVALHPYQT</sequence>
<dbReference type="EMBL" id="CP102514">
    <property type="protein sequence ID" value="UUY45987.1"/>
    <property type="molecule type" value="Genomic_DNA"/>
</dbReference>
<protein>
    <submittedName>
        <fullName evidence="1">Helix-turn-helix domain-containing protein</fullName>
    </submittedName>
</protein>
<dbReference type="RefSeq" id="WP_257854512.1">
    <property type="nucleotide sequence ID" value="NZ_CP102514.1"/>
</dbReference>
<name>A0ABY5PPG1_9ACTN</name>
<gene>
    <name evidence="1" type="ORF">NRK68_01405</name>
</gene>
<dbReference type="InterPro" id="IPR001387">
    <property type="entry name" value="Cro/C1-type_HTH"/>
</dbReference>
<accession>A0ABY5PPG1</accession>
<dbReference type="CDD" id="cd00093">
    <property type="entry name" value="HTH_XRE"/>
    <property type="match status" value="1"/>
</dbReference>
<dbReference type="GeneID" id="95572093"/>
<dbReference type="Proteomes" id="UP001057738">
    <property type="component" value="Chromosome"/>
</dbReference>
<reference evidence="1" key="1">
    <citation type="submission" date="2022-08" db="EMBL/GenBank/DDBJ databases">
        <authorList>
            <person name="Tian L."/>
        </authorList>
    </citation>
    <scope>NUCLEOTIDE SEQUENCE</scope>
    <source>
        <strain evidence="1">CM253</strain>
    </source>
</reference>